<accession>A0ACC0UXU2</accession>
<evidence type="ECO:0000313" key="2">
    <source>
        <dbReference type="Proteomes" id="UP001163324"/>
    </source>
</evidence>
<comment type="caution">
    <text evidence="1">The sequence shown here is derived from an EMBL/GenBank/DDBJ whole genome shotgun (WGS) entry which is preliminary data.</text>
</comment>
<protein>
    <submittedName>
        <fullName evidence="1">Uncharacterized protein</fullName>
    </submittedName>
</protein>
<keyword evidence="2" id="KW-1185">Reference proteome</keyword>
<organism evidence="1 2">
    <name type="scientific">Trichothecium roseum</name>
    <dbReference type="NCBI Taxonomy" id="47278"/>
    <lineage>
        <taxon>Eukaryota</taxon>
        <taxon>Fungi</taxon>
        <taxon>Dikarya</taxon>
        <taxon>Ascomycota</taxon>
        <taxon>Pezizomycotina</taxon>
        <taxon>Sordariomycetes</taxon>
        <taxon>Hypocreomycetidae</taxon>
        <taxon>Hypocreales</taxon>
        <taxon>Hypocreales incertae sedis</taxon>
        <taxon>Trichothecium</taxon>
    </lineage>
</organism>
<dbReference type="EMBL" id="CM047945">
    <property type="protein sequence ID" value="KAI9898501.1"/>
    <property type="molecule type" value="Genomic_DNA"/>
</dbReference>
<dbReference type="Proteomes" id="UP001163324">
    <property type="component" value="Chromosome 6"/>
</dbReference>
<sequence length="347" mass="38493">MGGKTWSRDEERHFWETIVPQSPQAADPANRSLTWKGCAAEMQQLMGDSRRRIYTPTMLYEHYYQNMMSNHTSPRAGEFFPKHKADIARFAEKEAEGERRMQEQDEEEGEGEGEGGEEEGEEVADDDNDGEAGEEEREMQRLRKAEAAGQEELFQAAAAPDRKHRAFTKSYLLAHLRQPPTAATGTRKRGRSPFEDEPAAKRQRGPPPIDYRLRSAHLCPPEAARASNEPGFDTRAISNAGHLPPSNMHPTHAPGSSAFFDLVCNPVDTAAESSGKGRTPLPSERRARDGFPLAQGSSGSSEMTSHSVWNDESKRRGGDYSSHSSNTSSVPQDPENTDTQKAMSYCP</sequence>
<gene>
    <name evidence="1" type="ORF">N3K66_006861</name>
</gene>
<reference evidence="1" key="1">
    <citation type="submission" date="2022-10" db="EMBL/GenBank/DDBJ databases">
        <title>Complete Genome of Trichothecium roseum strain YXFP-22015, a Plant Pathogen Isolated from Citrus.</title>
        <authorList>
            <person name="Wang Y."/>
            <person name="Zhu L."/>
        </authorList>
    </citation>
    <scope>NUCLEOTIDE SEQUENCE</scope>
    <source>
        <strain evidence="1">YXFP-22015</strain>
    </source>
</reference>
<proteinExistence type="predicted"/>
<name>A0ACC0UXU2_9HYPO</name>
<evidence type="ECO:0000313" key="1">
    <source>
        <dbReference type="EMBL" id="KAI9898501.1"/>
    </source>
</evidence>